<proteinExistence type="predicted"/>
<dbReference type="EMBL" id="RJVU01038552">
    <property type="protein sequence ID" value="ROL46380.1"/>
    <property type="molecule type" value="Genomic_DNA"/>
</dbReference>
<name>A0A3N0YKE2_ANAGA</name>
<accession>A0A3N0YKE2</accession>
<dbReference type="Proteomes" id="UP000281406">
    <property type="component" value="Unassembled WGS sequence"/>
</dbReference>
<dbReference type="AlphaFoldDB" id="A0A3N0YKE2"/>
<gene>
    <name evidence="1" type="ORF">DPX16_0624</name>
</gene>
<evidence type="ECO:0000313" key="2">
    <source>
        <dbReference type="Proteomes" id="UP000281406"/>
    </source>
</evidence>
<sequence>MRSGCSAEPRWVRDPPSLRIRHCVQVDADTGPFADMFRKPRYLHGQSAAESFCCVGVSFITGYSMVDSCFTMVISSAGSSVVFTAIE</sequence>
<organism evidence="1 2">
    <name type="scientific">Anabarilius grahami</name>
    <name type="common">Kanglang fish</name>
    <name type="synonym">Barilius grahami</name>
    <dbReference type="NCBI Taxonomy" id="495550"/>
    <lineage>
        <taxon>Eukaryota</taxon>
        <taxon>Metazoa</taxon>
        <taxon>Chordata</taxon>
        <taxon>Craniata</taxon>
        <taxon>Vertebrata</taxon>
        <taxon>Euteleostomi</taxon>
        <taxon>Actinopterygii</taxon>
        <taxon>Neopterygii</taxon>
        <taxon>Teleostei</taxon>
        <taxon>Ostariophysi</taxon>
        <taxon>Cypriniformes</taxon>
        <taxon>Xenocyprididae</taxon>
        <taxon>Xenocypridinae</taxon>
        <taxon>Xenocypridinae incertae sedis</taxon>
        <taxon>Anabarilius</taxon>
    </lineage>
</organism>
<reference evidence="1 2" key="1">
    <citation type="submission" date="2018-10" db="EMBL/GenBank/DDBJ databases">
        <title>Genome assembly for a Yunnan-Guizhou Plateau 3E fish, Anabarilius grahami (Regan), and its evolutionary and genetic applications.</title>
        <authorList>
            <person name="Jiang W."/>
        </authorList>
    </citation>
    <scope>NUCLEOTIDE SEQUENCE [LARGE SCALE GENOMIC DNA]</scope>
    <source>
        <strain evidence="1">AG-KIZ</strain>
        <tissue evidence="1">Muscle</tissue>
    </source>
</reference>
<protein>
    <submittedName>
        <fullName evidence="1">Uncharacterized protein</fullName>
    </submittedName>
</protein>
<evidence type="ECO:0000313" key="1">
    <source>
        <dbReference type="EMBL" id="ROL46380.1"/>
    </source>
</evidence>
<keyword evidence="2" id="KW-1185">Reference proteome</keyword>
<comment type="caution">
    <text evidence="1">The sequence shown here is derived from an EMBL/GenBank/DDBJ whole genome shotgun (WGS) entry which is preliminary data.</text>
</comment>